<dbReference type="InterPro" id="IPR023271">
    <property type="entry name" value="Aquaporin-like"/>
</dbReference>
<evidence type="ECO:0008006" key="11">
    <source>
        <dbReference type="Google" id="ProtNLM"/>
    </source>
</evidence>
<accession>A0ABQ9EUC7</accession>
<evidence type="ECO:0000256" key="8">
    <source>
        <dbReference type="SAM" id="Phobius"/>
    </source>
</evidence>
<dbReference type="PANTHER" id="PTHR43829:SF9">
    <property type="entry name" value="AQUAPORIN-9"/>
    <property type="match status" value="1"/>
</dbReference>
<comment type="caution">
    <text evidence="9">The sequence shown here is derived from an EMBL/GenBank/DDBJ whole genome shotgun (WGS) entry which is preliminary data.</text>
</comment>
<comment type="subcellular location">
    <subcellularLocation>
        <location evidence="1">Membrane</location>
        <topology evidence="1">Multi-pass membrane protein</topology>
    </subcellularLocation>
</comment>
<keyword evidence="5 8" id="KW-1133">Transmembrane helix</keyword>
<comment type="similarity">
    <text evidence="2 7">Belongs to the MIP/aquaporin (TC 1.A.8) family.</text>
</comment>
<feature type="transmembrane region" description="Helical" evidence="8">
    <location>
        <begin position="28"/>
        <end position="48"/>
    </location>
</feature>
<keyword evidence="4 7" id="KW-0812">Transmembrane</keyword>
<keyword evidence="3 7" id="KW-0813">Transport</keyword>
<evidence type="ECO:0000256" key="6">
    <source>
        <dbReference type="ARBA" id="ARBA00023136"/>
    </source>
</evidence>
<evidence type="ECO:0000256" key="2">
    <source>
        <dbReference type="ARBA" id="ARBA00006175"/>
    </source>
</evidence>
<evidence type="ECO:0000313" key="9">
    <source>
        <dbReference type="EMBL" id="KAJ8308669.1"/>
    </source>
</evidence>
<dbReference type="Gene3D" id="1.20.1080.10">
    <property type="entry name" value="Glycerol uptake facilitator protein"/>
    <property type="match status" value="1"/>
</dbReference>
<dbReference type="PANTHER" id="PTHR43829">
    <property type="entry name" value="AQUAPORIN OR AQUAGLYCEROPORIN RELATED"/>
    <property type="match status" value="1"/>
</dbReference>
<evidence type="ECO:0000256" key="7">
    <source>
        <dbReference type="RuleBase" id="RU000477"/>
    </source>
</evidence>
<feature type="transmembrane region" description="Helical" evidence="8">
    <location>
        <begin position="69"/>
        <end position="89"/>
    </location>
</feature>
<gene>
    <name evidence="9" type="ORF">KUTeg_013543</name>
</gene>
<dbReference type="EMBL" id="JARBDR010000657">
    <property type="protein sequence ID" value="KAJ8308669.1"/>
    <property type="molecule type" value="Genomic_DNA"/>
</dbReference>
<sequence>MLLGLSCNAVFVLSRGSGMGNPAVLSIGWGFAVGSGIYIAGGASGGHINPAVTTSLALCRLFPWDKVPLYVLAQYLGAFVACPFVYIAYVDSMNYIDGGIRQTSGINATAGIFATYPMPHVSTGGAFADQVKLFTTDINAYGCF</sequence>
<proteinExistence type="inferred from homology"/>
<keyword evidence="10" id="KW-1185">Reference proteome</keyword>
<evidence type="ECO:0000256" key="1">
    <source>
        <dbReference type="ARBA" id="ARBA00004141"/>
    </source>
</evidence>
<protein>
    <recommendedName>
        <fullName evidence="11">Aquaporin</fullName>
    </recommendedName>
</protein>
<dbReference type="InterPro" id="IPR000425">
    <property type="entry name" value="MIP"/>
</dbReference>
<organism evidence="9 10">
    <name type="scientific">Tegillarca granosa</name>
    <name type="common">Malaysian cockle</name>
    <name type="synonym">Anadara granosa</name>
    <dbReference type="NCBI Taxonomy" id="220873"/>
    <lineage>
        <taxon>Eukaryota</taxon>
        <taxon>Metazoa</taxon>
        <taxon>Spiralia</taxon>
        <taxon>Lophotrochozoa</taxon>
        <taxon>Mollusca</taxon>
        <taxon>Bivalvia</taxon>
        <taxon>Autobranchia</taxon>
        <taxon>Pteriomorphia</taxon>
        <taxon>Arcoida</taxon>
        <taxon>Arcoidea</taxon>
        <taxon>Arcidae</taxon>
        <taxon>Tegillarca</taxon>
    </lineage>
</organism>
<dbReference type="Proteomes" id="UP001217089">
    <property type="component" value="Unassembled WGS sequence"/>
</dbReference>
<evidence type="ECO:0000256" key="4">
    <source>
        <dbReference type="ARBA" id="ARBA00022692"/>
    </source>
</evidence>
<evidence type="ECO:0000256" key="3">
    <source>
        <dbReference type="ARBA" id="ARBA00022448"/>
    </source>
</evidence>
<name>A0ABQ9EUC7_TEGGR</name>
<keyword evidence="6 8" id="KW-0472">Membrane</keyword>
<evidence type="ECO:0000256" key="5">
    <source>
        <dbReference type="ARBA" id="ARBA00022989"/>
    </source>
</evidence>
<reference evidence="9 10" key="1">
    <citation type="submission" date="2022-12" db="EMBL/GenBank/DDBJ databases">
        <title>Chromosome-level genome of Tegillarca granosa.</title>
        <authorList>
            <person name="Kim J."/>
        </authorList>
    </citation>
    <scope>NUCLEOTIDE SEQUENCE [LARGE SCALE GENOMIC DNA]</scope>
    <source>
        <strain evidence="9">Teg-2019</strain>
        <tissue evidence="9">Adductor muscle</tissue>
    </source>
</reference>
<dbReference type="PRINTS" id="PR00783">
    <property type="entry name" value="MINTRINSICP"/>
</dbReference>
<dbReference type="InterPro" id="IPR050363">
    <property type="entry name" value="MIP/Aquaporin"/>
</dbReference>
<evidence type="ECO:0000313" key="10">
    <source>
        <dbReference type="Proteomes" id="UP001217089"/>
    </source>
</evidence>
<dbReference type="SUPFAM" id="SSF81338">
    <property type="entry name" value="Aquaporin-like"/>
    <property type="match status" value="1"/>
</dbReference>
<dbReference type="Pfam" id="PF00230">
    <property type="entry name" value="MIP"/>
    <property type="match status" value="1"/>
</dbReference>